<dbReference type="EMBL" id="BLXT01000430">
    <property type="protein sequence ID" value="GFN76899.1"/>
    <property type="molecule type" value="Genomic_DNA"/>
</dbReference>
<proteinExistence type="predicted"/>
<organism evidence="1 2">
    <name type="scientific">Plakobranchus ocellatus</name>
    <dbReference type="NCBI Taxonomy" id="259542"/>
    <lineage>
        <taxon>Eukaryota</taxon>
        <taxon>Metazoa</taxon>
        <taxon>Spiralia</taxon>
        <taxon>Lophotrochozoa</taxon>
        <taxon>Mollusca</taxon>
        <taxon>Gastropoda</taxon>
        <taxon>Heterobranchia</taxon>
        <taxon>Euthyneura</taxon>
        <taxon>Panpulmonata</taxon>
        <taxon>Sacoglossa</taxon>
        <taxon>Placobranchoidea</taxon>
        <taxon>Plakobranchidae</taxon>
        <taxon>Plakobranchus</taxon>
    </lineage>
</organism>
<dbReference type="AlphaFoldDB" id="A0AAV3Y2M6"/>
<gene>
    <name evidence="1" type="ORF">PoB_000340500</name>
</gene>
<keyword evidence="2" id="KW-1185">Reference proteome</keyword>
<reference evidence="1 2" key="1">
    <citation type="journal article" date="2021" name="Elife">
        <title>Chloroplast acquisition without the gene transfer in kleptoplastic sea slugs, Plakobranchus ocellatus.</title>
        <authorList>
            <person name="Maeda T."/>
            <person name="Takahashi S."/>
            <person name="Yoshida T."/>
            <person name="Shimamura S."/>
            <person name="Takaki Y."/>
            <person name="Nagai Y."/>
            <person name="Toyoda A."/>
            <person name="Suzuki Y."/>
            <person name="Arimoto A."/>
            <person name="Ishii H."/>
            <person name="Satoh N."/>
            <person name="Nishiyama T."/>
            <person name="Hasebe M."/>
            <person name="Maruyama T."/>
            <person name="Minagawa J."/>
            <person name="Obokata J."/>
            <person name="Shigenobu S."/>
        </authorList>
    </citation>
    <scope>NUCLEOTIDE SEQUENCE [LARGE SCALE GENOMIC DNA]</scope>
</reference>
<evidence type="ECO:0000313" key="1">
    <source>
        <dbReference type="EMBL" id="GFN76899.1"/>
    </source>
</evidence>
<dbReference type="Proteomes" id="UP000735302">
    <property type="component" value="Unassembled WGS sequence"/>
</dbReference>
<protein>
    <submittedName>
        <fullName evidence="1">Group XV phospholipase a2</fullName>
    </submittedName>
</protein>
<comment type="caution">
    <text evidence="1">The sequence shown here is derived from an EMBL/GenBank/DDBJ whole genome shotgun (WGS) entry which is preliminary data.</text>
</comment>
<name>A0AAV3Y2M6_9GAST</name>
<evidence type="ECO:0000313" key="2">
    <source>
        <dbReference type="Proteomes" id="UP000735302"/>
    </source>
</evidence>
<sequence length="225" mass="25695">MTKSLLHENLFVLLGKFTTDPLAKTFGKLRQGSEGTYFINVQQVLEKVNMMKTKLALRINLDVSDLSTESGHVCEKCVVHWTHEMCQMVEELPNMEHSVEGDVKYSLVYIAGYVIRKDKAVVEDSCSYFEKFGTFTLSLSRGGLVQAGDSACQWTIFCYMMFQSVCEKVCRNSLSEIFMEISQYYGFKMDKHHCFALSNILFNNLCNITNLPSDKEPKQKVLKLS</sequence>
<accession>A0AAV3Y2M6</accession>